<dbReference type="Proteomes" id="UP000238479">
    <property type="component" value="Chromosome 7"/>
</dbReference>
<comment type="caution">
    <text evidence="2">The sequence shown here is derived from an EMBL/GenBank/DDBJ whole genome shotgun (WGS) entry which is preliminary data.</text>
</comment>
<gene>
    <name evidence="2" type="ORF">RchiOBHm_Chr7g0240081</name>
</gene>
<evidence type="ECO:0000313" key="3">
    <source>
        <dbReference type="Proteomes" id="UP000238479"/>
    </source>
</evidence>
<dbReference type="EMBL" id="PDCK01000045">
    <property type="protein sequence ID" value="PRQ21519.1"/>
    <property type="molecule type" value="Genomic_DNA"/>
</dbReference>
<keyword evidence="1" id="KW-0812">Transmembrane</keyword>
<sequence>MEGNLCSVITWSYDQFDCFFNWFWVVQSCFFLKLVSSLLLFLLFSQFLNFGLGLPT</sequence>
<name>A0A2P6PHX2_ROSCH</name>
<proteinExistence type="predicted"/>
<dbReference type="AlphaFoldDB" id="A0A2P6PHX2"/>
<protein>
    <submittedName>
        <fullName evidence="2">Uncharacterized protein</fullName>
    </submittedName>
</protein>
<reference evidence="2 3" key="1">
    <citation type="journal article" date="2018" name="Nat. Genet.">
        <title>The Rosa genome provides new insights in the design of modern roses.</title>
        <authorList>
            <person name="Bendahmane M."/>
        </authorList>
    </citation>
    <scope>NUCLEOTIDE SEQUENCE [LARGE SCALE GENOMIC DNA]</scope>
    <source>
        <strain evidence="3">cv. Old Blush</strain>
    </source>
</reference>
<feature type="transmembrane region" description="Helical" evidence="1">
    <location>
        <begin position="22"/>
        <end position="44"/>
    </location>
</feature>
<evidence type="ECO:0000256" key="1">
    <source>
        <dbReference type="SAM" id="Phobius"/>
    </source>
</evidence>
<dbReference type="Gramene" id="PRQ21519">
    <property type="protein sequence ID" value="PRQ21519"/>
    <property type="gene ID" value="RchiOBHm_Chr7g0240081"/>
</dbReference>
<keyword evidence="1" id="KW-0472">Membrane</keyword>
<accession>A0A2P6PHX2</accession>
<evidence type="ECO:0000313" key="2">
    <source>
        <dbReference type="EMBL" id="PRQ21519.1"/>
    </source>
</evidence>
<keyword evidence="3" id="KW-1185">Reference proteome</keyword>
<organism evidence="2 3">
    <name type="scientific">Rosa chinensis</name>
    <name type="common">China rose</name>
    <dbReference type="NCBI Taxonomy" id="74649"/>
    <lineage>
        <taxon>Eukaryota</taxon>
        <taxon>Viridiplantae</taxon>
        <taxon>Streptophyta</taxon>
        <taxon>Embryophyta</taxon>
        <taxon>Tracheophyta</taxon>
        <taxon>Spermatophyta</taxon>
        <taxon>Magnoliopsida</taxon>
        <taxon>eudicotyledons</taxon>
        <taxon>Gunneridae</taxon>
        <taxon>Pentapetalae</taxon>
        <taxon>rosids</taxon>
        <taxon>fabids</taxon>
        <taxon>Rosales</taxon>
        <taxon>Rosaceae</taxon>
        <taxon>Rosoideae</taxon>
        <taxon>Rosoideae incertae sedis</taxon>
        <taxon>Rosa</taxon>
    </lineage>
</organism>
<keyword evidence="1" id="KW-1133">Transmembrane helix</keyword>